<feature type="domain" description="HIT" evidence="2">
    <location>
        <begin position="42"/>
        <end position="115"/>
    </location>
</feature>
<dbReference type="Gene3D" id="3.30.428.10">
    <property type="entry name" value="HIT-like"/>
    <property type="match status" value="1"/>
</dbReference>
<comment type="caution">
    <text evidence="3">The sequence shown here is derived from an EMBL/GenBank/DDBJ whole genome shotgun (WGS) entry which is preliminary data.</text>
</comment>
<sequence length="150" mass="16780">MTTSTGCYTCEQEARFDTLPPRERIAVDGHWRVTHAIGTALPGWLVLVPRRHVTEIAALTDAEASALGAWQVRLSRALHAVTGCAKTYVVQFAELEGFQHVHFHLVPRMEDLPRELRGRRVFDLLGRTGDDAVSAGRMDEIAVEFGRFLQ</sequence>
<evidence type="ECO:0000313" key="3">
    <source>
        <dbReference type="EMBL" id="GAA2894565.1"/>
    </source>
</evidence>
<dbReference type="PANTHER" id="PTHR46648:SF1">
    <property type="entry name" value="ADENOSINE 5'-MONOPHOSPHORAMIDASE HNT1"/>
    <property type="match status" value="1"/>
</dbReference>
<gene>
    <name evidence="3" type="ORF">GCM10010517_59280</name>
</gene>
<feature type="short sequence motif" description="Histidine triad motif" evidence="1">
    <location>
        <begin position="100"/>
        <end position="104"/>
    </location>
</feature>
<dbReference type="InterPro" id="IPR036265">
    <property type="entry name" value="HIT-like_sf"/>
</dbReference>
<dbReference type="PROSITE" id="PS51084">
    <property type="entry name" value="HIT_2"/>
    <property type="match status" value="1"/>
</dbReference>
<name>A0ABN3W7C0_9ACTN</name>
<dbReference type="Pfam" id="PF01230">
    <property type="entry name" value="HIT"/>
    <property type="match status" value="1"/>
</dbReference>
<reference evidence="3 4" key="1">
    <citation type="journal article" date="2019" name="Int. J. Syst. Evol. Microbiol.">
        <title>The Global Catalogue of Microorganisms (GCM) 10K type strain sequencing project: providing services to taxonomists for standard genome sequencing and annotation.</title>
        <authorList>
            <consortium name="The Broad Institute Genomics Platform"/>
            <consortium name="The Broad Institute Genome Sequencing Center for Infectious Disease"/>
            <person name="Wu L."/>
            <person name="Ma J."/>
        </authorList>
    </citation>
    <scope>NUCLEOTIDE SEQUENCE [LARGE SCALE GENOMIC DNA]</scope>
    <source>
        <strain evidence="3 4">JCM 6242</strain>
    </source>
</reference>
<dbReference type="Proteomes" id="UP001500831">
    <property type="component" value="Unassembled WGS sequence"/>
</dbReference>
<protein>
    <recommendedName>
        <fullName evidence="2">HIT domain-containing protein</fullName>
    </recommendedName>
</protein>
<dbReference type="SUPFAM" id="SSF54197">
    <property type="entry name" value="HIT-like"/>
    <property type="match status" value="1"/>
</dbReference>
<dbReference type="RefSeq" id="WP_344978448.1">
    <property type="nucleotide sequence ID" value="NZ_BAAAVI010000053.1"/>
</dbReference>
<dbReference type="EMBL" id="BAAAVI010000053">
    <property type="protein sequence ID" value="GAA2894565.1"/>
    <property type="molecule type" value="Genomic_DNA"/>
</dbReference>
<keyword evidence="4" id="KW-1185">Reference proteome</keyword>
<dbReference type="PANTHER" id="PTHR46648">
    <property type="entry name" value="HIT FAMILY PROTEIN 1"/>
    <property type="match status" value="1"/>
</dbReference>
<evidence type="ECO:0000313" key="4">
    <source>
        <dbReference type="Proteomes" id="UP001500831"/>
    </source>
</evidence>
<dbReference type="InterPro" id="IPR001310">
    <property type="entry name" value="Histidine_triad_HIT"/>
</dbReference>
<accession>A0ABN3W7C0</accession>
<dbReference type="InterPro" id="IPR011146">
    <property type="entry name" value="HIT-like"/>
</dbReference>
<evidence type="ECO:0000259" key="2">
    <source>
        <dbReference type="PROSITE" id="PS51084"/>
    </source>
</evidence>
<proteinExistence type="predicted"/>
<organism evidence="3 4">
    <name type="scientific">Streptosporangium fragile</name>
    <dbReference type="NCBI Taxonomy" id="46186"/>
    <lineage>
        <taxon>Bacteria</taxon>
        <taxon>Bacillati</taxon>
        <taxon>Actinomycetota</taxon>
        <taxon>Actinomycetes</taxon>
        <taxon>Streptosporangiales</taxon>
        <taxon>Streptosporangiaceae</taxon>
        <taxon>Streptosporangium</taxon>
    </lineage>
</organism>
<evidence type="ECO:0000256" key="1">
    <source>
        <dbReference type="PROSITE-ProRule" id="PRU00464"/>
    </source>
</evidence>